<dbReference type="Proteomes" id="UP000305921">
    <property type="component" value="Unassembled WGS sequence"/>
</dbReference>
<keyword evidence="1" id="KW-0175">Coiled coil</keyword>
<evidence type="ECO:0000256" key="1">
    <source>
        <dbReference type="SAM" id="Coils"/>
    </source>
</evidence>
<dbReference type="AlphaFoldDB" id="A0A5R9EJ79"/>
<evidence type="ECO:0000313" key="2">
    <source>
        <dbReference type="EMBL" id="TLQ48452.1"/>
    </source>
</evidence>
<sequence>MLIRRRTYRAIIQRGEAHRLAAISASRTVAAMVRNADRRSAGMAPRLARALRACARYRMALAASERRNAQLQRRLDDALGLNSDAVAAGSLWQERRADRPYGAKP</sequence>
<organism evidence="2 3">
    <name type="scientific">Streptomyces marianii</name>
    <dbReference type="NCBI Taxonomy" id="1817406"/>
    <lineage>
        <taxon>Bacteria</taxon>
        <taxon>Bacillati</taxon>
        <taxon>Actinomycetota</taxon>
        <taxon>Actinomycetes</taxon>
        <taxon>Kitasatosporales</taxon>
        <taxon>Streptomycetaceae</taxon>
        <taxon>Streptomyces</taxon>
    </lineage>
</organism>
<protein>
    <submittedName>
        <fullName evidence="2">Uncharacterized protein</fullName>
    </submittedName>
</protein>
<accession>A0A5R9EJ79</accession>
<gene>
    <name evidence="2" type="ORF">FEF34_24845</name>
</gene>
<reference evidence="2 3" key="1">
    <citation type="submission" date="2019-05" db="EMBL/GenBank/DDBJ databases">
        <title>Streptomyces marianii sp. nov., a novel marine actinomycete from southern coast of India.</title>
        <authorList>
            <person name="Iniyan A.M."/>
            <person name="Wink J."/>
            <person name="Ramprasad E."/>
            <person name="Ramana C.V."/>
            <person name="Bunk B."/>
            <person name="Sproer C."/>
            <person name="Joseph F.-J.R.S."/>
            <person name="Vincent S.G.P."/>
        </authorList>
    </citation>
    <scope>NUCLEOTIDE SEQUENCE [LARGE SCALE GENOMIC DNA]</scope>
    <source>
        <strain evidence="2 3">ICN19</strain>
    </source>
</reference>
<keyword evidence="3" id="KW-1185">Reference proteome</keyword>
<comment type="caution">
    <text evidence="2">The sequence shown here is derived from an EMBL/GenBank/DDBJ whole genome shotgun (WGS) entry which is preliminary data.</text>
</comment>
<dbReference type="EMBL" id="VAWE01000001">
    <property type="protein sequence ID" value="TLQ48452.1"/>
    <property type="molecule type" value="Genomic_DNA"/>
</dbReference>
<dbReference type="OrthoDB" id="4339085at2"/>
<feature type="coiled-coil region" evidence="1">
    <location>
        <begin position="54"/>
        <end position="81"/>
    </location>
</feature>
<proteinExistence type="predicted"/>
<evidence type="ECO:0000313" key="3">
    <source>
        <dbReference type="Proteomes" id="UP000305921"/>
    </source>
</evidence>
<name>A0A5R9EJ79_9ACTN</name>